<evidence type="ECO:0000313" key="5">
    <source>
        <dbReference type="Proteomes" id="UP000287171"/>
    </source>
</evidence>
<evidence type="ECO:0000259" key="2">
    <source>
        <dbReference type="Pfam" id="PF01408"/>
    </source>
</evidence>
<protein>
    <submittedName>
        <fullName evidence="4">Oxidoreductase</fullName>
    </submittedName>
</protein>
<dbReference type="InterPro" id="IPR036291">
    <property type="entry name" value="NAD(P)-bd_dom_sf"/>
</dbReference>
<feature type="domain" description="Gfo/Idh/MocA-like oxidoreductase N-terminal" evidence="2">
    <location>
        <begin position="8"/>
        <end position="128"/>
    </location>
</feature>
<dbReference type="Pfam" id="PF01408">
    <property type="entry name" value="GFO_IDH_MocA"/>
    <property type="match status" value="1"/>
</dbReference>
<evidence type="ECO:0000313" key="4">
    <source>
        <dbReference type="EMBL" id="GCE29544.1"/>
    </source>
</evidence>
<dbReference type="RefSeq" id="WP_161982384.1">
    <property type="nucleotide sequence ID" value="NZ_BIFT01000002.1"/>
</dbReference>
<keyword evidence="1" id="KW-0560">Oxidoreductase</keyword>
<dbReference type="Gene3D" id="3.40.50.720">
    <property type="entry name" value="NAD(P)-binding Rossmann-like Domain"/>
    <property type="match status" value="1"/>
</dbReference>
<dbReference type="SUPFAM" id="SSF55347">
    <property type="entry name" value="Glyceraldehyde-3-phosphate dehydrogenase-like, C-terminal domain"/>
    <property type="match status" value="1"/>
</dbReference>
<dbReference type="Gene3D" id="3.30.360.10">
    <property type="entry name" value="Dihydrodipicolinate Reductase, domain 2"/>
    <property type="match status" value="1"/>
</dbReference>
<dbReference type="InterPro" id="IPR055170">
    <property type="entry name" value="GFO_IDH_MocA-like_dom"/>
</dbReference>
<dbReference type="InterPro" id="IPR050463">
    <property type="entry name" value="Gfo/Idh/MocA_oxidrdct_glycsds"/>
</dbReference>
<sequence length="351" mass="38201">MVATNHVIRWGVIGCGQIAYDKVMPALAQAANAQLVALSDPDHSRLEQASKTYPDARCYTHMEDLLRDADVQAVYIATPNFLHASQTIAAAAAGKHILTEKPMALTAEEGQQMVDAAERAGVKLMVAYMTLFNPSYQMAKLLIGTGALGTITAVRGRHSYVIQPESVSPAAAWRLDPQHGGGPLMDVAVYSIFTLRDLASLSIQHLSATGTVRQLHGKTEYDTVLWTFLSKEGIPGVIEASFTFSSSYIELEGTQGRLTLTDHISQKTQGHLLVDLWLPGQQEIAEHMVHNVVPAGLPHYYNYLREVEHFSTCILTNTDPIATGNTALHEMKVVDAVRTSLRTGQAVQISA</sequence>
<proteinExistence type="predicted"/>
<dbReference type="AlphaFoldDB" id="A0A402BDU1"/>
<keyword evidence="5" id="KW-1185">Reference proteome</keyword>
<dbReference type="Proteomes" id="UP000287171">
    <property type="component" value="Unassembled WGS sequence"/>
</dbReference>
<dbReference type="GO" id="GO:0016491">
    <property type="term" value="F:oxidoreductase activity"/>
    <property type="evidence" value="ECO:0007669"/>
    <property type="project" value="UniProtKB-KW"/>
</dbReference>
<name>A0A402BDU1_9CHLR</name>
<dbReference type="EMBL" id="BIFT01000002">
    <property type="protein sequence ID" value="GCE29544.1"/>
    <property type="molecule type" value="Genomic_DNA"/>
</dbReference>
<comment type="caution">
    <text evidence="4">The sequence shown here is derived from an EMBL/GenBank/DDBJ whole genome shotgun (WGS) entry which is preliminary data.</text>
</comment>
<gene>
    <name evidence="4" type="ORF">KDA_50280</name>
</gene>
<organism evidence="4 5">
    <name type="scientific">Dictyobacter alpinus</name>
    <dbReference type="NCBI Taxonomy" id="2014873"/>
    <lineage>
        <taxon>Bacteria</taxon>
        <taxon>Bacillati</taxon>
        <taxon>Chloroflexota</taxon>
        <taxon>Ktedonobacteria</taxon>
        <taxon>Ktedonobacterales</taxon>
        <taxon>Dictyobacteraceae</taxon>
        <taxon>Dictyobacter</taxon>
    </lineage>
</organism>
<dbReference type="Pfam" id="PF22725">
    <property type="entry name" value="GFO_IDH_MocA_C3"/>
    <property type="match status" value="1"/>
</dbReference>
<dbReference type="GO" id="GO:0000166">
    <property type="term" value="F:nucleotide binding"/>
    <property type="evidence" value="ECO:0007669"/>
    <property type="project" value="InterPro"/>
</dbReference>
<evidence type="ECO:0000256" key="1">
    <source>
        <dbReference type="ARBA" id="ARBA00023002"/>
    </source>
</evidence>
<dbReference type="InterPro" id="IPR000683">
    <property type="entry name" value="Gfo/Idh/MocA-like_OxRdtase_N"/>
</dbReference>
<dbReference type="PANTHER" id="PTHR43818:SF11">
    <property type="entry name" value="BCDNA.GH03377"/>
    <property type="match status" value="1"/>
</dbReference>
<dbReference type="PANTHER" id="PTHR43818">
    <property type="entry name" value="BCDNA.GH03377"/>
    <property type="match status" value="1"/>
</dbReference>
<feature type="domain" description="GFO/IDH/MocA-like oxidoreductase" evidence="3">
    <location>
        <begin position="136"/>
        <end position="258"/>
    </location>
</feature>
<accession>A0A402BDU1</accession>
<evidence type="ECO:0000259" key="3">
    <source>
        <dbReference type="Pfam" id="PF22725"/>
    </source>
</evidence>
<dbReference type="SUPFAM" id="SSF51735">
    <property type="entry name" value="NAD(P)-binding Rossmann-fold domains"/>
    <property type="match status" value="1"/>
</dbReference>
<reference evidence="5" key="1">
    <citation type="submission" date="2018-12" db="EMBL/GenBank/DDBJ databases">
        <title>Tengunoibacter tsumagoiensis gen. nov., sp. nov., Dictyobacter kobayashii sp. nov., D. alpinus sp. nov., and D. joshuensis sp. nov. and description of Dictyobacteraceae fam. nov. within the order Ktedonobacterales isolated from Tengu-no-mugimeshi.</title>
        <authorList>
            <person name="Wang C.M."/>
            <person name="Zheng Y."/>
            <person name="Sakai Y."/>
            <person name="Toyoda A."/>
            <person name="Minakuchi Y."/>
            <person name="Abe K."/>
            <person name="Yokota A."/>
            <person name="Yabe S."/>
        </authorList>
    </citation>
    <scope>NUCLEOTIDE SEQUENCE [LARGE SCALE GENOMIC DNA]</scope>
    <source>
        <strain evidence="5">Uno16</strain>
    </source>
</reference>